<proteinExistence type="predicted"/>
<evidence type="ECO:0000313" key="2">
    <source>
        <dbReference type="Proteomes" id="UP000001075"/>
    </source>
</evidence>
<dbReference type="InParanoid" id="G3HSV5"/>
<reference evidence="2" key="1">
    <citation type="journal article" date="2011" name="Nat. Biotechnol.">
        <title>The genomic sequence of the Chinese hamster ovary (CHO)-K1 cell line.</title>
        <authorList>
            <person name="Xu X."/>
            <person name="Nagarajan H."/>
            <person name="Lewis N.E."/>
            <person name="Pan S."/>
            <person name="Cai Z."/>
            <person name="Liu X."/>
            <person name="Chen W."/>
            <person name="Xie M."/>
            <person name="Wang W."/>
            <person name="Hammond S."/>
            <person name="Andersen M.R."/>
            <person name="Neff N."/>
            <person name="Passarelli B."/>
            <person name="Koh W."/>
            <person name="Fan H.C."/>
            <person name="Wang J."/>
            <person name="Gui Y."/>
            <person name="Lee K.H."/>
            <person name="Betenbaugh M.J."/>
            <person name="Quake S.R."/>
            <person name="Famili I."/>
            <person name="Palsson B.O."/>
            <person name="Wang J."/>
        </authorList>
    </citation>
    <scope>NUCLEOTIDE SEQUENCE [LARGE SCALE GENOMIC DNA]</scope>
    <source>
        <strain evidence="2">CHO K1 cell line</strain>
    </source>
</reference>
<name>G3HSV5_CRIGR</name>
<evidence type="ECO:0000313" key="1">
    <source>
        <dbReference type="EMBL" id="EGV92082.1"/>
    </source>
</evidence>
<organism evidence="1 2">
    <name type="scientific">Cricetulus griseus</name>
    <name type="common">Chinese hamster</name>
    <name type="synonym">Cricetulus barabensis griseus</name>
    <dbReference type="NCBI Taxonomy" id="10029"/>
    <lineage>
        <taxon>Eukaryota</taxon>
        <taxon>Metazoa</taxon>
        <taxon>Chordata</taxon>
        <taxon>Craniata</taxon>
        <taxon>Vertebrata</taxon>
        <taxon>Euteleostomi</taxon>
        <taxon>Mammalia</taxon>
        <taxon>Eutheria</taxon>
        <taxon>Euarchontoglires</taxon>
        <taxon>Glires</taxon>
        <taxon>Rodentia</taxon>
        <taxon>Myomorpha</taxon>
        <taxon>Muroidea</taxon>
        <taxon>Cricetidae</taxon>
        <taxon>Cricetinae</taxon>
        <taxon>Cricetulus</taxon>
    </lineage>
</organism>
<protein>
    <submittedName>
        <fullName evidence="1">Uncharacterized protein</fullName>
    </submittedName>
</protein>
<dbReference type="AlphaFoldDB" id="G3HSV5"/>
<gene>
    <name evidence="1" type="ORF">I79_013953</name>
</gene>
<dbReference type="EMBL" id="JH000676">
    <property type="protein sequence ID" value="EGV92082.1"/>
    <property type="molecule type" value="Genomic_DNA"/>
</dbReference>
<sequence length="59" mass="6560">MGPKQVALELGCANRCRRLKEGRMNSLVHSLLVGLNSLLSPIVDKNRLIRRSNGRCTTL</sequence>
<accession>G3HSV5</accession>
<dbReference type="Proteomes" id="UP000001075">
    <property type="component" value="Unassembled WGS sequence"/>
</dbReference>